<dbReference type="Gene3D" id="1.10.10.10">
    <property type="entry name" value="Winged helix-like DNA-binding domain superfamily/Winged helix DNA-binding domain"/>
    <property type="match status" value="1"/>
</dbReference>
<reference evidence="8" key="1">
    <citation type="journal article" date="2019" name="Int. J. Syst. Evol. Microbiol.">
        <title>The Global Catalogue of Microorganisms (GCM) 10K type strain sequencing project: providing services to taxonomists for standard genome sequencing and annotation.</title>
        <authorList>
            <consortium name="The Broad Institute Genomics Platform"/>
            <consortium name="The Broad Institute Genome Sequencing Center for Infectious Disease"/>
            <person name="Wu L."/>
            <person name="Ma J."/>
        </authorList>
    </citation>
    <scope>NUCLEOTIDE SEQUENCE [LARGE SCALE GENOMIC DNA]</scope>
    <source>
        <strain evidence="8">JCM 30846</strain>
    </source>
</reference>
<dbReference type="PROSITE" id="PS51077">
    <property type="entry name" value="HTH_ICLR"/>
    <property type="match status" value="1"/>
</dbReference>
<dbReference type="PROSITE" id="PS51078">
    <property type="entry name" value="ICLR_ED"/>
    <property type="match status" value="1"/>
</dbReference>
<accession>A0ABP7ENA6</accession>
<dbReference type="InterPro" id="IPR036390">
    <property type="entry name" value="WH_DNA-bd_sf"/>
</dbReference>
<evidence type="ECO:0000259" key="6">
    <source>
        <dbReference type="PROSITE" id="PS51078"/>
    </source>
</evidence>
<proteinExistence type="predicted"/>
<protein>
    <recommendedName>
        <fullName evidence="9">IclR family transcriptional regulator</fullName>
    </recommendedName>
</protein>
<dbReference type="SUPFAM" id="SSF46785">
    <property type="entry name" value="Winged helix' DNA-binding domain"/>
    <property type="match status" value="1"/>
</dbReference>
<dbReference type="PANTHER" id="PTHR30136">
    <property type="entry name" value="HELIX-TURN-HELIX TRANSCRIPTIONAL REGULATOR, ICLR FAMILY"/>
    <property type="match status" value="1"/>
</dbReference>
<sequence>MGVRGEGAGAAGSAGRGRAGAGRDRYAGRGAGPAATAGQRGPVSVTGRALCVLEAFTPAAPVRTLTDLARHTGLPLTTVHRLVGELARWGALEREEGGGYRIGLRLWEIASLAPRGLGLRESALPQLSDLVHVTGENAQLAVREDLSLVFVERLAGRGAVPVLTRVAGRFALMPTGVGRVLLAHAPPDVQERALAGPQARCTPATECDPGVLRHSLAEVRRTGVAICERQVTEDSVSVAAPVHGPHGDVVAAVSVVAHADRVRPYTLVPLVQVAARGISRALGAGPGVRAPAGPRPCTVPRGAAGHADPSGAEGAAGPAGPADPAGPAGPIGLTGRGRGGRSGSAIRR</sequence>
<feature type="compositionally biased region" description="Low complexity" evidence="4">
    <location>
        <begin position="307"/>
        <end position="331"/>
    </location>
</feature>
<dbReference type="InterPro" id="IPR029016">
    <property type="entry name" value="GAF-like_dom_sf"/>
</dbReference>
<feature type="compositionally biased region" description="Low complexity" evidence="4">
    <location>
        <begin position="283"/>
        <end position="296"/>
    </location>
</feature>
<keyword evidence="3" id="KW-0804">Transcription</keyword>
<evidence type="ECO:0000256" key="2">
    <source>
        <dbReference type="ARBA" id="ARBA00023125"/>
    </source>
</evidence>
<dbReference type="InterPro" id="IPR005471">
    <property type="entry name" value="Tscrpt_reg_IclR_N"/>
</dbReference>
<dbReference type="PANTHER" id="PTHR30136:SF24">
    <property type="entry name" value="HTH-TYPE TRANSCRIPTIONAL REPRESSOR ALLR"/>
    <property type="match status" value="1"/>
</dbReference>
<dbReference type="Pfam" id="PF09339">
    <property type="entry name" value="HTH_IclR"/>
    <property type="match status" value="1"/>
</dbReference>
<dbReference type="Gene3D" id="3.30.450.40">
    <property type="match status" value="1"/>
</dbReference>
<evidence type="ECO:0000256" key="1">
    <source>
        <dbReference type="ARBA" id="ARBA00023015"/>
    </source>
</evidence>
<feature type="compositionally biased region" description="Gly residues" evidence="4">
    <location>
        <begin position="332"/>
        <end position="342"/>
    </location>
</feature>
<dbReference type="InterPro" id="IPR050707">
    <property type="entry name" value="HTH_MetabolicPath_Reg"/>
</dbReference>
<feature type="domain" description="IclR-ED" evidence="6">
    <location>
        <begin position="105"/>
        <end position="284"/>
    </location>
</feature>
<dbReference type="EMBL" id="BAABEP010000008">
    <property type="protein sequence ID" value="GAA3721165.1"/>
    <property type="molecule type" value="Genomic_DNA"/>
</dbReference>
<feature type="compositionally biased region" description="Gly residues" evidence="4">
    <location>
        <begin position="1"/>
        <end position="20"/>
    </location>
</feature>
<dbReference type="RefSeq" id="WP_345643685.1">
    <property type="nucleotide sequence ID" value="NZ_BAABEP010000008.1"/>
</dbReference>
<dbReference type="Pfam" id="PF01614">
    <property type="entry name" value="IclR_C"/>
    <property type="match status" value="1"/>
</dbReference>
<evidence type="ECO:0000313" key="7">
    <source>
        <dbReference type="EMBL" id="GAA3721165.1"/>
    </source>
</evidence>
<gene>
    <name evidence="7" type="ORF">GCM10023082_18390</name>
</gene>
<feature type="region of interest" description="Disordered" evidence="4">
    <location>
        <begin position="1"/>
        <end position="41"/>
    </location>
</feature>
<keyword evidence="8" id="KW-1185">Reference proteome</keyword>
<organism evidence="7 8">
    <name type="scientific">Streptomyces tremellae</name>
    <dbReference type="NCBI Taxonomy" id="1124239"/>
    <lineage>
        <taxon>Bacteria</taxon>
        <taxon>Bacillati</taxon>
        <taxon>Actinomycetota</taxon>
        <taxon>Actinomycetes</taxon>
        <taxon>Kitasatosporales</taxon>
        <taxon>Streptomycetaceae</taxon>
        <taxon>Streptomyces</taxon>
    </lineage>
</organism>
<keyword evidence="2" id="KW-0238">DNA-binding</keyword>
<comment type="caution">
    <text evidence="7">The sequence shown here is derived from an EMBL/GenBank/DDBJ whole genome shotgun (WGS) entry which is preliminary data.</text>
</comment>
<feature type="compositionally biased region" description="Low complexity" evidence="4">
    <location>
        <begin position="32"/>
        <end position="41"/>
    </location>
</feature>
<evidence type="ECO:0000256" key="4">
    <source>
        <dbReference type="SAM" id="MobiDB-lite"/>
    </source>
</evidence>
<dbReference type="InterPro" id="IPR036388">
    <property type="entry name" value="WH-like_DNA-bd_sf"/>
</dbReference>
<dbReference type="SMART" id="SM00346">
    <property type="entry name" value="HTH_ICLR"/>
    <property type="match status" value="1"/>
</dbReference>
<feature type="domain" description="HTH iclR-type" evidence="5">
    <location>
        <begin position="43"/>
        <end position="104"/>
    </location>
</feature>
<evidence type="ECO:0008006" key="9">
    <source>
        <dbReference type="Google" id="ProtNLM"/>
    </source>
</evidence>
<dbReference type="SUPFAM" id="SSF55781">
    <property type="entry name" value="GAF domain-like"/>
    <property type="match status" value="1"/>
</dbReference>
<feature type="region of interest" description="Disordered" evidence="4">
    <location>
        <begin position="283"/>
        <end position="348"/>
    </location>
</feature>
<evidence type="ECO:0000256" key="3">
    <source>
        <dbReference type="ARBA" id="ARBA00023163"/>
    </source>
</evidence>
<name>A0ABP7ENA6_9ACTN</name>
<evidence type="ECO:0000313" key="8">
    <source>
        <dbReference type="Proteomes" id="UP001499884"/>
    </source>
</evidence>
<keyword evidence="1" id="KW-0805">Transcription regulation</keyword>
<evidence type="ECO:0000259" key="5">
    <source>
        <dbReference type="PROSITE" id="PS51077"/>
    </source>
</evidence>
<dbReference type="Proteomes" id="UP001499884">
    <property type="component" value="Unassembled WGS sequence"/>
</dbReference>
<dbReference type="InterPro" id="IPR014757">
    <property type="entry name" value="Tscrpt_reg_IclR_C"/>
</dbReference>